<proteinExistence type="predicted"/>
<keyword evidence="2" id="KW-1185">Reference proteome</keyword>
<dbReference type="RefSeq" id="WP_081657707.1">
    <property type="nucleotide sequence ID" value="NZ_VUNG01000021.1"/>
</dbReference>
<protein>
    <submittedName>
        <fullName evidence="1">Uncharacterized protein</fullName>
    </submittedName>
</protein>
<dbReference type="Proteomes" id="UP000438914">
    <property type="component" value="Unassembled WGS sequence"/>
</dbReference>
<evidence type="ECO:0000313" key="1">
    <source>
        <dbReference type="EMBL" id="MST84800.1"/>
    </source>
</evidence>
<organism evidence="1 2">
    <name type="scientific">Hallella mizrahii</name>
    <dbReference type="NCBI Taxonomy" id="2606637"/>
    <lineage>
        <taxon>Bacteria</taxon>
        <taxon>Pseudomonadati</taxon>
        <taxon>Bacteroidota</taxon>
        <taxon>Bacteroidia</taxon>
        <taxon>Bacteroidales</taxon>
        <taxon>Prevotellaceae</taxon>
        <taxon>Hallella</taxon>
    </lineage>
</organism>
<sequence>MDPFDGFDIDIQSFDIQRLVSVYPDKDGINWWTKAWFNGKKRGERAVEINRELAIRFIHDSIGKDEWLEEYYPRQMEVLHAALAQTREQVIKQLRQTFT</sequence>
<evidence type="ECO:0000313" key="2">
    <source>
        <dbReference type="Proteomes" id="UP000438914"/>
    </source>
</evidence>
<reference evidence="1 2" key="1">
    <citation type="submission" date="2019-08" db="EMBL/GenBank/DDBJ databases">
        <title>In-depth cultivation of the pig gut microbiome towards novel bacterial diversity and tailored functional studies.</title>
        <authorList>
            <person name="Wylensek D."/>
            <person name="Hitch T.C.A."/>
            <person name="Clavel T."/>
        </authorList>
    </citation>
    <scope>NUCLEOTIDE SEQUENCE [LARGE SCALE GENOMIC DNA]</scope>
    <source>
        <strain evidence="1 2">LKV-178-WT-2A</strain>
    </source>
</reference>
<gene>
    <name evidence="1" type="ORF">FYJ73_08995</name>
</gene>
<dbReference type="EMBL" id="VUNG01000021">
    <property type="protein sequence ID" value="MST84800.1"/>
    <property type="molecule type" value="Genomic_DNA"/>
</dbReference>
<dbReference type="AlphaFoldDB" id="A0A7K0KH75"/>
<accession>A0A7K0KH75</accession>
<comment type="caution">
    <text evidence="1">The sequence shown here is derived from an EMBL/GenBank/DDBJ whole genome shotgun (WGS) entry which is preliminary data.</text>
</comment>
<name>A0A7K0KH75_9BACT</name>